<comment type="caution">
    <text evidence="1">The sequence shown here is derived from an EMBL/GenBank/DDBJ whole genome shotgun (WGS) entry which is preliminary data.</text>
</comment>
<keyword evidence="2" id="KW-1185">Reference proteome</keyword>
<proteinExistence type="predicted"/>
<dbReference type="Proteomes" id="UP001632037">
    <property type="component" value="Unassembled WGS sequence"/>
</dbReference>
<organism evidence="1 2">
    <name type="scientific">Phytophthora oleae</name>
    <dbReference type="NCBI Taxonomy" id="2107226"/>
    <lineage>
        <taxon>Eukaryota</taxon>
        <taxon>Sar</taxon>
        <taxon>Stramenopiles</taxon>
        <taxon>Oomycota</taxon>
        <taxon>Peronosporomycetes</taxon>
        <taxon>Peronosporales</taxon>
        <taxon>Peronosporaceae</taxon>
        <taxon>Phytophthora</taxon>
    </lineage>
</organism>
<dbReference type="AlphaFoldDB" id="A0ABD3FZN2"/>
<sequence length="345" mass="38453">MGMPFLLFNGFETSSWKLTLQFSSSRGNGGPPPSNLCELTARYLTPSQETSQSRRRRVRNRRRALQRFQARRSLDHGTFGASTARNVLHEPEASAESGIEAHQSQLPHTTTTVVLEDRYATPLNENAESRRRRLANRRQAQQRGRAQDAAQLARQNVRNRVRQLAFSASSIQDDQGFPTLHQLASALQNLSGKIPSEDEDGEAFPTFAQLASALRSLSPEVPFDEEGLPGMPTYTQLHYALRNLTPEVPSADVPPRGLPSYAQLAEALRNLSPEVPSSIEVSPGFPSYAQLTDALRNLPDVIPTSVRHSVSCLLWVLRWQRSSRFGLSRDMPYLRWISGVSTVVP</sequence>
<protein>
    <recommendedName>
        <fullName evidence="3">BZIP domain-containing protein</fullName>
    </recommendedName>
</protein>
<dbReference type="EMBL" id="JBIMZQ010000005">
    <property type="protein sequence ID" value="KAL3671669.1"/>
    <property type="molecule type" value="Genomic_DNA"/>
</dbReference>
<accession>A0ABD3FZN2</accession>
<evidence type="ECO:0000313" key="1">
    <source>
        <dbReference type="EMBL" id="KAL3671669.1"/>
    </source>
</evidence>
<gene>
    <name evidence="1" type="ORF">V7S43_003581</name>
</gene>
<evidence type="ECO:0000313" key="2">
    <source>
        <dbReference type="Proteomes" id="UP001632037"/>
    </source>
</evidence>
<reference evidence="1 2" key="1">
    <citation type="submission" date="2024-09" db="EMBL/GenBank/DDBJ databases">
        <title>Genome sequencing and assembly of Phytophthora oleae, isolate VK10A, causative agent of rot of olive drupes.</title>
        <authorList>
            <person name="Conti Taguali S."/>
            <person name="Riolo M."/>
            <person name="La Spada F."/>
            <person name="Cacciola S.O."/>
            <person name="Dionisio G."/>
        </authorList>
    </citation>
    <scope>NUCLEOTIDE SEQUENCE [LARGE SCALE GENOMIC DNA]</scope>
    <source>
        <strain evidence="1 2">VK10A</strain>
    </source>
</reference>
<evidence type="ECO:0008006" key="3">
    <source>
        <dbReference type="Google" id="ProtNLM"/>
    </source>
</evidence>
<name>A0ABD3FZN2_9STRA</name>